<evidence type="ECO:0000313" key="1">
    <source>
        <dbReference type="EMBL" id="KAH7920866.1"/>
    </source>
</evidence>
<comment type="caution">
    <text evidence="1">The sequence shown here is derived from an EMBL/GenBank/DDBJ whole genome shotgun (WGS) entry which is preliminary data.</text>
</comment>
<keyword evidence="2" id="KW-1185">Reference proteome</keyword>
<organism evidence="1 2">
    <name type="scientific">Leucogyrophana mollusca</name>
    <dbReference type="NCBI Taxonomy" id="85980"/>
    <lineage>
        <taxon>Eukaryota</taxon>
        <taxon>Fungi</taxon>
        <taxon>Dikarya</taxon>
        <taxon>Basidiomycota</taxon>
        <taxon>Agaricomycotina</taxon>
        <taxon>Agaricomycetes</taxon>
        <taxon>Agaricomycetidae</taxon>
        <taxon>Boletales</taxon>
        <taxon>Boletales incertae sedis</taxon>
        <taxon>Leucogyrophana</taxon>
    </lineage>
</organism>
<protein>
    <submittedName>
        <fullName evidence="1">Uncharacterized protein</fullName>
    </submittedName>
</protein>
<gene>
    <name evidence="1" type="ORF">BV22DRAFT_1073258</name>
</gene>
<sequence>MNPPSGIVHHSPDQQQLVHLPLERVLVKAWIVDVSARISLTQVFNNASETPTGRAKYVFPLPARAAVCAFELELANGRIITGIAKEKAEAAQTFEQAIETGRAAGLVEYVTDDIFTISVGSIPPRQTVIARLIFVMDLFDDGIRDHVRLQLPMAIAQRYGPEPPAMANAKRASSNTHLDIQVDIQMSDIIHDIRSSTHPSISLLRYKTRAGRKSQRRMSAIYTSPTFLDSDFVLSVHASGLDDPRCFAEVDPLGSGTIAMRLMLVPKFKMPRVASQEFIFVIDRSGSMGGPRIETAKKTLTMLLRLLPDANTTFNIFSFGSRVEGLWPRSALFNQASMMQASAHVRGMDADFGGTEITMALQHALNSRDHGRPTVTFVLTDGEVYVDAVTDPFAVVRHAVAASTPHAPLRVFTLGIGTQVSTDMCERLAREGNGECLFAVSAQSITGKCARLLNAGRTKVIENVVVDWRGTRRGSVSFSRPGTNVDLQQAPHKITKIYPFMRFVVSVITSLDAVPSEVVLKAKVEGVDEELELVVPVTEVKPFKDAGSGLAMPLVHILTARNLITELEEDRTPLPAITDTASGEEHKKAAVVRLGVDYQLVSKYTSFVAVESGNEHVRRGNRNNGNNAWANRRRTHSPGNRGITASADTQGGTGIAFVDDLIDGLSQMVSTLFGFGSSQPSGRPRAGPIPGSFPEASSNPGASSTPSESIYSHENRSVDSYSTMSSLEGSSTSSRWSRSRSPSPVRRFDPVARSPSPVIDVQPPHARRTNDPSQPPIDQPSHSIPAQAYAIFELQKFDGSFAPSDISGIVDTAVLQKAGELGVDEVVWATILAFVYLQTYLGESEPDLLDCLLGKATEFIEGHGERGRGFNELVMLAQGYVGPVQ</sequence>
<dbReference type="Proteomes" id="UP000790709">
    <property type="component" value="Unassembled WGS sequence"/>
</dbReference>
<accession>A0ACB8B6P6</accession>
<evidence type="ECO:0000313" key="2">
    <source>
        <dbReference type="Proteomes" id="UP000790709"/>
    </source>
</evidence>
<reference evidence="1" key="1">
    <citation type="journal article" date="2021" name="New Phytol.">
        <title>Evolutionary innovations through gain and loss of genes in the ectomycorrhizal Boletales.</title>
        <authorList>
            <person name="Wu G."/>
            <person name="Miyauchi S."/>
            <person name="Morin E."/>
            <person name="Kuo A."/>
            <person name="Drula E."/>
            <person name="Varga T."/>
            <person name="Kohler A."/>
            <person name="Feng B."/>
            <person name="Cao Y."/>
            <person name="Lipzen A."/>
            <person name="Daum C."/>
            <person name="Hundley H."/>
            <person name="Pangilinan J."/>
            <person name="Johnson J."/>
            <person name="Barry K."/>
            <person name="LaButti K."/>
            <person name="Ng V."/>
            <person name="Ahrendt S."/>
            <person name="Min B."/>
            <person name="Choi I.G."/>
            <person name="Park H."/>
            <person name="Plett J.M."/>
            <person name="Magnuson J."/>
            <person name="Spatafora J.W."/>
            <person name="Nagy L.G."/>
            <person name="Henrissat B."/>
            <person name="Grigoriev I.V."/>
            <person name="Yang Z.L."/>
            <person name="Xu J."/>
            <person name="Martin F.M."/>
        </authorList>
    </citation>
    <scope>NUCLEOTIDE SEQUENCE</scope>
    <source>
        <strain evidence="1">KUC20120723A-06</strain>
    </source>
</reference>
<dbReference type="EMBL" id="MU266555">
    <property type="protein sequence ID" value="KAH7920866.1"/>
    <property type="molecule type" value="Genomic_DNA"/>
</dbReference>
<name>A0ACB8B6P6_9AGAM</name>
<proteinExistence type="predicted"/>